<reference evidence="1 2" key="1">
    <citation type="journal article" date="2014" name="Genome Biol.">
        <title>Transcriptome and methylome profiling reveals relics of genome dominance in the mesopolyploid Brassica oleracea.</title>
        <authorList>
            <person name="Parkin I.A."/>
            <person name="Koh C."/>
            <person name="Tang H."/>
            <person name="Robinson S.J."/>
            <person name="Kagale S."/>
            <person name="Clarke W.E."/>
            <person name="Town C.D."/>
            <person name="Nixon J."/>
            <person name="Krishnakumar V."/>
            <person name="Bidwell S.L."/>
            <person name="Denoeud F."/>
            <person name="Belcram H."/>
            <person name="Links M.G."/>
            <person name="Just J."/>
            <person name="Clarke C."/>
            <person name="Bender T."/>
            <person name="Huebert T."/>
            <person name="Mason A.S."/>
            <person name="Pires J.C."/>
            <person name="Barker G."/>
            <person name="Moore J."/>
            <person name="Walley P.G."/>
            <person name="Manoli S."/>
            <person name="Batley J."/>
            <person name="Edwards D."/>
            <person name="Nelson M.N."/>
            <person name="Wang X."/>
            <person name="Paterson A.H."/>
            <person name="King G."/>
            <person name="Bancroft I."/>
            <person name="Chalhoub B."/>
            <person name="Sharpe A.G."/>
        </authorList>
    </citation>
    <scope>NUCLEOTIDE SEQUENCE</scope>
    <source>
        <strain evidence="1 2">cv. TO1000</strain>
    </source>
</reference>
<dbReference type="EnsemblPlants" id="Bo1g025700.1">
    <property type="protein sequence ID" value="Bo1g025700.1"/>
    <property type="gene ID" value="Bo1g025700"/>
</dbReference>
<dbReference type="eggNOG" id="KOG0987">
    <property type="taxonomic scope" value="Eukaryota"/>
</dbReference>
<protein>
    <submittedName>
        <fullName evidence="1">Uncharacterized protein</fullName>
    </submittedName>
</protein>
<dbReference type="HOGENOM" id="CLU_856184_0_0_1"/>
<reference evidence="1" key="2">
    <citation type="submission" date="2015-03" db="UniProtKB">
        <authorList>
            <consortium name="EnsemblPlants"/>
        </authorList>
    </citation>
    <scope>IDENTIFICATION</scope>
</reference>
<accession>A0A0D3A502</accession>
<evidence type="ECO:0000313" key="2">
    <source>
        <dbReference type="Proteomes" id="UP000032141"/>
    </source>
</evidence>
<name>A0A0D3A502_BRAOL</name>
<dbReference type="Gramene" id="Bo1g025700.1">
    <property type="protein sequence ID" value="Bo1g025700.1"/>
    <property type="gene ID" value="Bo1g025700"/>
</dbReference>
<dbReference type="Proteomes" id="UP000032141">
    <property type="component" value="Chromosome C1"/>
</dbReference>
<sequence length="325" mass="36384">MGSGVYECNGVNWIFLTGWVEDRHCRRSSLNGVHFVNYGTDGAASSSMAQSTFLPSPSYKFAMKPLLDTDVLGSVPFLLSPLIIILFPSSSLSSCGTFSTGPTEVVYGASVAYVVVDYFTFNSLRLGRAAQSVVGRLIHFWDSRNINKNEEFMGIMILLDELVRIVSILFMFFSFRHYRNDLKDGSIVRLDRFVVARVAEHQFVAALSNSFFLMLLVDLATGCYAHACGRFPNNLELMMGLFNCYVREYSFMKQQQTAIKMYKLAGEERFLLWAVCSIKLQVLCDRSGEKLLLLPEGLLKLIASHITVSRLNPLTVCAGANCIQF</sequence>
<dbReference type="eggNOG" id="KOG2053">
    <property type="taxonomic scope" value="Eukaryota"/>
</dbReference>
<dbReference type="AlphaFoldDB" id="A0A0D3A502"/>
<proteinExistence type="predicted"/>
<dbReference type="PANTHER" id="PTHR22767">
    <property type="entry name" value="N-TERMINAL ACETYLTRANSFERASE-RELATED"/>
    <property type="match status" value="1"/>
</dbReference>
<dbReference type="PANTHER" id="PTHR22767:SF3">
    <property type="entry name" value="N-ALPHA-ACETYLTRANSFERASE 25, NATB AUXILIARY SUBUNIT"/>
    <property type="match status" value="1"/>
</dbReference>
<dbReference type="GO" id="GO:0031416">
    <property type="term" value="C:NatB complex"/>
    <property type="evidence" value="ECO:0007669"/>
    <property type="project" value="TreeGrafter"/>
</dbReference>
<dbReference type="STRING" id="109376.A0A0D3A502"/>
<organism evidence="1 2">
    <name type="scientific">Brassica oleracea var. oleracea</name>
    <dbReference type="NCBI Taxonomy" id="109376"/>
    <lineage>
        <taxon>Eukaryota</taxon>
        <taxon>Viridiplantae</taxon>
        <taxon>Streptophyta</taxon>
        <taxon>Embryophyta</taxon>
        <taxon>Tracheophyta</taxon>
        <taxon>Spermatophyta</taxon>
        <taxon>Magnoliopsida</taxon>
        <taxon>eudicotyledons</taxon>
        <taxon>Gunneridae</taxon>
        <taxon>Pentapetalae</taxon>
        <taxon>rosids</taxon>
        <taxon>malvids</taxon>
        <taxon>Brassicales</taxon>
        <taxon>Brassicaceae</taxon>
        <taxon>Brassiceae</taxon>
        <taxon>Brassica</taxon>
    </lineage>
</organism>
<keyword evidence="2" id="KW-1185">Reference proteome</keyword>
<evidence type="ECO:0000313" key="1">
    <source>
        <dbReference type="EnsemblPlants" id="Bo1g025700.1"/>
    </source>
</evidence>